<comment type="subcellular location">
    <subcellularLocation>
        <location evidence="1">Cell membrane</location>
        <topology evidence="1">Multi-pass membrane protein</topology>
    </subcellularLocation>
</comment>
<evidence type="ECO:0000313" key="13">
    <source>
        <dbReference type="Proteomes" id="UP000199377"/>
    </source>
</evidence>
<name>A0A1I3NNT3_9RHOB</name>
<evidence type="ECO:0000256" key="1">
    <source>
        <dbReference type="ARBA" id="ARBA00004651"/>
    </source>
</evidence>
<keyword evidence="4" id="KW-0547">Nucleotide-binding</keyword>
<evidence type="ECO:0000256" key="6">
    <source>
        <dbReference type="ARBA" id="ARBA00022989"/>
    </source>
</evidence>
<dbReference type="RefSeq" id="WP_092865076.1">
    <property type="nucleotide sequence ID" value="NZ_FOQH01000014.1"/>
</dbReference>
<dbReference type="Pfam" id="PF00664">
    <property type="entry name" value="ABC_membrane"/>
    <property type="match status" value="1"/>
</dbReference>
<dbReference type="PROSITE" id="PS50893">
    <property type="entry name" value="ABC_TRANSPORTER_2"/>
    <property type="match status" value="1"/>
</dbReference>
<keyword evidence="2" id="KW-0813">Transport</keyword>
<dbReference type="Gene3D" id="1.20.1560.10">
    <property type="entry name" value="ABC transporter type 1, transmembrane domain"/>
    <property type="match status" value="1"/>
</dbReference>
<dbReference type="InterPro" id="IPR036640">
    <property type="entry name" value="ABC1_TM_sf"/>
</dbReference>
<feature type="domain" description="ABC transmembrane type-1" evidence="11">
    <location>
        <begin position="50"/>
        <end position="326"/>
    </location>
</feature>
<proteinExistence type="predicted"/>
<feature type="transmembrane region" description="Helical" evidence="9">
    <location>
        <begin position="185"/>
        <end position="202"/>
    </location>
</feature>
<dbReference type="InterPro" id="IPR003593">
    <property type="entry name" value="AAA+_ATPase"/>
</dbReference>
<dbReference type="PANTHER" id="PTHR43394">
    <property type="entry name" value="ATP-DEPENDENT PERMEASE MDL1, MITOCHONDRIAL"/>
    <property type="match status" value="1"/>
</dbReference>
<feature type="transmembrane region" description="Helical" evidence="9">
    <location>
        <begin position="269"/>
        <end position="287"/>
    </location>
</feature>
<dbReference type="AlphaFoldDB" id="A0A1I3NNT3"/>
<dbReference type="InterPro" id="IPR011527">
    <property type="entry name" value="ABC1_TM_dom"/>
</dbReference>
<dbReference type="PROSITE" id="PS50929">
    <property type="entry name" value="ABC_TM1F"/>
    <property type="match status" value="1"/>
</dbReference>
<keyword evidence="6 9" id="KW-1133">Transmembrane helix</keyword>
<dbReference type="SUPFAM" id="SSF52540">
    <property type="entry name" value="P-loop containing nucleoside triphosphate hydrolases"/>
    <property type="match status" value="1"/>
</dbReference>
<dbReference type="GO" id="GO:0015421">
    <property type="term" value="F:ABC-type oligopeptide transporter activity"/>
    <property type="evidence" value="ECO:0007669"/>
    <property type="project" value="TreeGrafter"/>
</dbReference>
<dbReference type="FunFam" id="3.40.50.300:FF:000287">
    <property type="entry name" value="Multidrug ABC transporter ATP-binding protein"/>
    <property type="match status" value="1"/>
</dbReference>
<organism evidence="12 13">
    <name type="scientific">Albimonas pacifica</name>
    <dbReference type="NCBI Taxonomy" id="1114924"/>
    <lineage>
        <taxon>Bacteria</taxon>
        <taxon>Pseudomonadati</taxon>
        <taxon>Pseudomonadota</taxon>
        <taxon>Alphaproteobacteria</taxon>
        <taxon>Rhodobacterales</taxon>
        <taxon>Paracoccaceae</taxon>
        <taxon>Albimonas</taxon>
    </lineage>
</organism>
<feature type="domain" description="ABC transporter" evidence="10">
    <location>
        <begin position="360"/>
        <end position="594"/>
    </location>
</feature>
<evidence type="ECO:0000256" key="8">
    <source>
        <dbReference type="SAM" id="MobiDB-lite"/>
    </source>
</evidence>
<dbReference type="SUPFAM" id="SSF90123">
    <property type="entry name" value="ABC transporter transmembrane region"/>
    <property type="match status" value="1"/>
</dbReference>
<dbReference type="Proteomes" id="UP000199377">
    <property type="component" value="Unassembled WGS sequence"/>
</dbReference>
<feature type="transmembrane region" description="Helical" evidence="9">
    <location>
        <begin position="77"/>
        <end position="100"/>
    </location>
</feature>
<dbReference type="Gene3D" id="3.40.50.300">
    <property type="entry name" value="P-loop containing nucleotide triphosphate hydrolases"/>
    <property type="match status" value="1"/>
</dbReference>
<keyword evidence="5 12" id="KW-0067">ATP-binding</keyword>
<evidence type="ECO:0000256" key="3">
    <source>
        <dbReference type="ARBA" id="ARBA00022692"/>
    </source>
</evidence>
<dbReference type="GO" id="GO:0005886">
    <property type="term" value="C:plasma membrane"/>
    <property type="evidence" value="ECO:0007669"/>
    <property type="project" value="UniProtKB-SubCell"/>
</dbReference>
<sequence length="600" mass="64525">MAKAAAPAPAAPASAAPPRAPEGRSRDVMMRMWRDWLSPHWKRLAVNLMLIGLVAGTTSAYPLIIKNALDAFETRDVQMISLAPWLVIAAVTAKSAALYAQRLQTNKILSEVDRNLQVAMYGALVRADLARLDREAPAATASRFTTDILVLHTACEKLITALIRDGLTVIGLLGALLWIDWELTLYALAALPAAAIPIGNIGRRLRRIARRSNEEAAVMAGRVAEGLGGIRLSKTYRLEGYLADKAGETFDSLRRLRVRAADQRARIDPFLEGLAGLGLAVIFWVIGTRIASGENSIGEFMAFVSSFLIAGQSLRGFGTLYAEIQQGAAAGERIFDVIDATPAISDRPGATALPRLQGELRFEDVSFHYGEGVPALAGVSLTIPAGAKVALVGRSGAGKTTLMNLIPRLYDVSGGRVAVDGHDVRDATLESLRGQVAVVGQDAVIFDDTIARNVGFGRPEASREEIEQALRDANAWDFVSALPEGIDTPCGERGLRFSGGERQRLTIARAMLKDAPILLLDEPTSALDAESEAKVRAALDRLAEGRTVVVIAHRLSTIRDADLIAAMDGGRIVETGRHDELLERGGLYADLHRLQFREGA</sequence>
<dbReference type="InterPro" id="IPR027417">
    <property type="entry name" value="P-loop_NTPase"/>
</dbReference>
<dbReference type="STRING" id="1114924.SAMN05216258_11413"/>
<dbReference type="GO" id="GO:0016887">
    <property type="term" value="F:ATP hydrolysis activity"/>
    <property type="evidence" value="ECO:0007669"/>
    <property type="project" value="InterPro"/>
</dbReference>
<evidence type="ECO:0000256" key="9">
    <source>
        <dbReference type="SAM" id="Phobius"/>
    </source>
</evidence>
<dbReference type="OrthoDB" id="9808328at2"/>
<dbReference type="PANTHER" id="PTHR43394:SF1">
    <property type="entry name" value="ATP-BINDING CASSETTE SUB-FAMILY B MEMBER 10, MITOCHONDRIAL"/>
    <property type="match status" value="1"/>
</dbReference>
<protein>
    <submittedName>
        <fullName evidence="12">ATP-binding cassette, subfamily B, MsbA</fullName>
    </submittedName>
</protein>
<evidence type="ECO:0000259" key="10">
    <source>
        <dbReference type="PROSITE" id="PS50893"/>
    </source>
</evidence>
<dbReference type="PROSITE" id="PS00211">
    <property type="entry name" value="ABC_TRANSPORTER_1"/>
    <property type="match status" value="1"/>
</dbReference>
<evidence type="ECO:0000256" key="2">
    <source>
        <dbReference type="ARBA" id="ARBA00022448"/>
    </source>
</evidence>
<keyword evidence="7 9" id="KW-0472">Membrane</keyword>
<feature type="compositionally biased region" description="Low complexity" evidence="8">
    <location>
        <begin position="1"/>
        <end position="17"/>
    </location>
</feature>
<reference evidence="12 13" key="1">
    <citation type="submission" date="2016-10" db="EMBL/GenBank/DDBJ databases">
        <authorList>
            <person name="de Groot N.N."/>
        </authorList>
    </citation>
    <scope>NUCLEOTIDE SEQUENCE [LARGE SCALE GENOMIC DNA]</scope>
    <source>
        <strain evidence="12 13">CGMCC 1.11030</strain>
    </source>
</reference>
<evidence type="ECO:0000256" key="7">
    <source>
        <dbReference type="ARBA" id="ARBA00023136"/>
    </source>
</evidence>
<evidence type="ECO:0000256" key="4">
    <source>
        <dbReference type="ARBA" id="ARBA00022741"/>
    </source>
</evidence>
<gene>
    <name evidence="12" type="ORF">SAMN05216258_11413</name>
</gene>
<feature type="region of interest" description="Disordered" evidence="8">
    <location>
        <begin position="1"/>
        <end position="24"/>
    </location>
</feature>
<dbReference type="CDD" id="cd18552">
    <property type="entry name" value="ABC_6TM_MsbA_like"/>
    <property type="match status" value="1"/>
</dbReference>
<keyword evidence="13" id="KW-1185">Reference proteome</keyword>
<evidence type="ECO:0000256" key="5">
    <source>
        <dbReference type="ARBA" id="ARBA00022840"/>
    </source>
</evidence>
<dbReference type="InterPro" id="IPR003439">
    <property type="entry name" value="ABC_transporter-like_ATP-bd"/>
</dbReference>
<dbReference type="GO" id="GO:0005524">
    <property type="term" value="F:ATP binding"/>
    <property type="evidence" value="ECO:0007669"/>
    <property type="project" value="UniProtKB-KW"/>
</dbReference>
<feature type="transmembrane region" description="Helical" evidence="9">
    <location>
        <begin position="161"/>
        <end position="179"/>
    </location>
</feature>
<evidence type="ECO:0000259" key="11">
    <source>
        <dbReference type="PROSITE" id="PS50929"/>
    </source>
</evidence>
<dbReference type="SMART" id="SM00382">
    <property type="entry name" value="AAA"/>
    <property type="match status" value="1"/>
</dbReference>
<accession>A0A1I3NNT3</accession>
<feature type="transmembrane region" description="Helical" evidence="9">
    <location>
        <begin position="44"/>
        <end position="65"/>
    </location>
</feature>
<evidence type="ECO:0000313" key="12">
    <source>
        <dbReference type="EMBL" id="SFJ10978.1"/>
    </source>
</evidence>
<keyword evidence="3 9" id="KW-0812">Transmembrane</keyword>
<dbReference type="EMBL" id="FOQH01000014">
    <property type="protein sequence ID" value="SFJ10978.1"/>
    <property type="molecule type" value="Genomic_DNA"/>
</dbReference>
<dbReference type="InterPro" id="IPR039421">
    <property type="entry name" value="Type_1_exporter"/>
</dbReference>
<dbReference type="Pfam" id="PF00005">
    <property type="entry name" value="ABC_tran"/>
    <property type="match status" value="1"/>
</dbReference>
<dbReference type="InterPro" id="IPR017871">
    <property type="entry name" value="ABC_transporter-like_CS"/>
</dbReference>